<dbReference type="RefSeq" id="WP_306071077.1">
    <property type="nucleotide sequence ID" value="NZ_CP120988.1"/>
</dbReference>
<dbReference type="SUPFAM" id="SSF53474">
    <property type="entry name" value="alpha/beta-Hydrolases"/>
    <property type="match status" value="1"/>
</dbReference>
<keyword evidence="7" id="KW-1185">Reference proteome</keyword>
<protein>
    <submittedName>
        <fullName evidence="6">Esterase</fullName>
    </submittedName>
</protein>
<evidence type="ECO:0000256" key="5">
    <source>
        <dbReference type="SAM" id="SignalP"/>
    </source>
</evidence>
<evidence type="ECO:0000256" key="1">
    <source>
        <dbReference type="ARBA" id="ARBA00022801"/>
    </source>
</evidence>
<feature type="chain" id="PRO_5047391927" evidence="5">
    <location>
        <begin position="36"/>
        <end position="438"/>
    </location>
</feature>
<keyword evidence="3" id="KW-0443">Lipid metabolism</keyword>
<dbReference type="InterPro" id="IPR029058">
    <property type="entry name" value="AB_hydrolase_fold"/>
</dbReference>
<evidence type="ECO:0000313" key="7">
    <source>
        <dbReference type="Proteomes" id="UP001235744"/>
    </source>
</evidence>
<dbReference type="EMBL" id="CP120988">
    <property type="protein sequence ID" value="WLQ57349.1"/>
    <property type="molecule type" value="Genomic_DNA"/>
</dbReference>
<evidence type="ECO:0000256" key="3">
    <source>
        <dbReference type="ARBA" id="ARBA00023098"/>
    </source>
</evidence>
<dbReference type="Proteomes" id="UP001235744">
    <property type="component" value="Chromosome"/>
</dbReference>
<keyword evidence="5" id="KW-0732">Signal</keyword>
<evidence type="ECO:0000256" key="2">
    <source>
        <dbReference type="ARBA" id="ARBA00022963"/>
    </source>
</evidence>
<accession>A0ABY9IRC6</accession>
<organism evidence="6 7">
    <name type="scientific">Streptomyces poriferorum</name>
    <dbReference type="NCBI Taxonomy" id="2798799"/>
    <lineage>
        <taxon>Bacteria</taxon>
        <taxon>Bacillati</taxon>
        <taxon>Actinomycetota</taxon>
        <taxon>Actinomycetes</taxon>
        <taxon>Kitasatosporales</taxon>
        <taxon>Streptomycetaceae</taxon>
        <taxon>Streptomyces</taxon>
    </lineage>
</organism>
<dbReference type="Gene3D" id="3.40.50.1820">
    <property type="entry name" value="alpha/beta hydrolase"/>
    <property type="match status" value="1"/>
</dbReference>
<proteinExistence type="predicted"/>
<evidence type="ECO:0000313" key="6">
    <source>
        <dbReference type="EMBL" id="WLQ57349.1"/>
    </source>
</evidence>
<keyword evidence="1" id="KW-0378">Hydrolase</keyword>
<sequence length="438" mass="46533">MTAVPRTRTHNRRQVLVTGLAATAALATSAVPSVAAGSPDRSTAGSDRPVRADLPTARLPRPTGPFGVGSTILHLVDRSRTDPWAPDASPYRELMVSVRYPAAPRGAAPRVPQMPAAAAAHFGGPEGAAALNLGMAPGSADWGATLSHARQDAPVHPRAGRLPVVLYSPGLGDPRTWNTALVDDLASHGYAVVTVDHTYEATEVEFPGGRLATMRIFDGAPPSGPDAVSALLRKVVAVRVADTRFVLDRLPELNRTRFGDVLDLRRIGMFGHSAGGFTAAQAMHDDRRIRAGINMDGQMDYVGGALPDGSLLSTVALEGLDRPLLLMGTESEGSGDYRQQPSWAAFWRNTRGWKANVTLTGSRHASYTDAQVLLPQLARQGAEPGDGLTAAVGTVRPDRATAAGRAYVTSFFGRWLRGHDDHLLDGPSGRFPEMVFSR</sequence>
<evidence type="ECO:0000256" key="4">
    <source>
        <dbReference type="SAM" id="MobiDB-lite"/>
    </source>
</evidence>
<dbReference type="PROSITE" id="PS51318">
    <property type="entry name" value="TAT"/>
    <property type="match status" value="1"/>
</dbReference>
<keyword evidence="2" id="KW-0442">Lipid degradation</keyword>
<feature type="region of interest" description="Disordered" evidence="4">
    <location>
        <begin position="31"/>
        <end position="65"/>
    </location>
</feature>
<feature type="signal peptide" evidence="5">
    <location>
        <begin position="1"/>
        <end position="35"/>
    </location>
</feature>
<name>A0ABY9IRC6_9ACTN</name>
<dbReference type="PANTHER" id="PTHR10272:SF0">
    <property type="entry name" value="PLATELET-ACTIVATING FACTOR ACETYLHYDROLASE"/>
    <property type="match status" value="1"/>
</dbReference>
<gene>
    <name evidence="6" type="ORF">P8A19_18675</name>
</gene>
<dbReference type="InterPro" id="IPR006311">
    <property type="entry name" value="TAT_signal"/>
</dbReference>
<dbReference type="Pfam" id="PF03403">
    <property type="entry name" value="PAF-AH_p_II"/>
    <property type="match status" value="2"/>
</dbReference>
<dbReference type="PANTHER" id="PTHR10272">
    <property type="entry name" value="PLATELET-ACTIVATING FACTOR ACETYLHYDROLASE"/>
    <property type="match status" value="1"/>
</dbReference>
<reference evidence="6 7" key="1">
    <citation type="submission" date="2023-03" db="EMBL/GenBank/DDBJ databases">
        <title>Isolation and description of six Streptomyces strains from soil environments, able to metabolize different microbial glucans.</title>
        <authorList>
            <person name="Widen T."/>
            <person name="Larsbrink J."/>
        </authorList>
    </citation>
    <scope>NUCLEOTIDE SEQUENCE [LARGE SCALE GENOMIC DNA]</scope>
    <source>
        <strain evidence="6 7">Alt2</strain>
    </source>
</reference>